<reference evidence="5" key="1">
    <citation type="submission" date="2022-01" db="UniProtKB">
        <authorList>
            <consortium name="EnsemblMetazoa"/>
        </authorList>
    </citation>
    <scope>IDENTIFICATION</scope>
</reference>
<accession>A0A8I6S1K3</accession>
<dbReference type="PANTHER" id="PTHR45640">
    <property type="entry name" value="HEAT SHOCK PROTEIN HSP-12.2-RELATED"/>
    <property type="match status" value="1"/>
</dbReference>
<dbReference type="Gene3D" id="2.60.40.790">
    <property type="match status" value="1"/>
</dbReference>
<protein>
    <recommendedName>
        <fullName evidence="4">SHSP domain-containing protein</fullName>
    </recommendedName>
</protein>
<sequence length="181" mass="20462">MIKHISLLFTASNRLLQTNNYLCSKRACFSKWNKYRNCAPFLKTILPPGMQMVKNAKLHIYCPTFRSRKSWCDVQLVASDVAISDNVMLVKVNMKGFKHENISVKVEGNWLLIEAHSSVVNNGNSPSFSQRHVMRRYEIPSNAALNGIKSSLDKGKDVLLVTVPRNKPSDNQPSKSEKPSQ</sequence>
<evidence type="ECO:0000256" key="2">
    <source>
        <dbReference type="PROSITE-ProRule" id="PRU00285"/>
    </source>
</evidence>
<comment type="similarity">
    <text evidence="2 3">Belongs to the small heat shock protein (HSP20) family.</text>
</comment>
<dbReference type="PANTHER" id="PTHR45640:SF13">
    <property type="entry name" value="HEAT SHOCK PROTEIN 22-RELATED"/>
    <property type="match status" value="1"/>
</dbReference>
<evidence type="ECO:0000313" key="5">
    <source>
        <dbReference type="EnsemblMetazoa" id="XP_014254246.1"/>
    </source>
</evidence>
<dbReference type="AlphaFoldDB" id="A0A8I6S1K3"/>
<dbReference type="KEGG" id="clec:106669344"/>
<dbReference type="Proteomes" id="UP000494040">
    <property type="component" value="Unassembled WGS sequence"/>
</dbReference>
<keyword evidence="6" id="KW-1185">Reference proteome</keyword>
<name>A0A8I6S1K3_CIMLE</name>
<dbReference type="GO" id="GO:0005634">
    <property type="term" value="C:nucleus"/>
    <property type="evidence" value="ECO:0007669"/>
    <property type="project" value="TreeGrafter"/>
</dbReference>
<dbReference type="InterPro" id="IPR002068">
    <property type="entry name" value="A-crystallin/Hsp20_dom"/>
</dbReference>
<evidence type="ECO:0000256" key="1">
    <source>
        <dbReference type="ARBA" id="ARBA00023016"/>
    </source>
</evidence>
<evidence type="ECO:0000313" key="6">
    <source>
        <dbReference type="Proteomes" id="UP000494040"/>
    </source>
</evidence>
<dbReference type="OrthoDB" id="1431247at2759"/>
<evidence type="ECO:0000256" key="3">
    <source>
        <dbReference type="RuleBase" id="RU003616"/>
    </source>
</evidence>
<dbReference type="GO" id="GO:0051082">
    <property type="term" value="F:unfolded protein binding"/>
    <property type="evidence" value="ECO:0007669"/>
    <property type="project" value="TreeGrafter"/>
</dbReference>
<dbReference type="PROSITE" id="PS01031">
    <property type="entry name" value="SHSP"/>
    <property type="match status" value="1"/>
</dbReference>
<dbReference type="EnsemblMetazoa" id="XM_014398760.2">
    <property type="protein sequence ID" value="XP_014254246.1"/>
    <property type="gene ID" value="LOC106669344"/>
</dbReference>
<dbReference type="CDD" id="cd06464">
    <property type="entry name" value="ACD_sHsps-like"/>
    <property type="match status" value="1"/>
</dbReference>
<dbReference type="GO" id="GO:0009408">
    <property type="term" value="P:response to heat"/>
    <property type="evidence" value="ECO:0007669"/>
    <property type="project" value="TreeGrafter"/>
</dbReference>
<dbReference type="GO" id="GO:0005737">
    <property type="term" value="C:cytoplasm"/>
    <property type="evidence" value="ECO:0007669"/>
    <property type="project" value="TreeGrafter"/>
</dbReference>
<evidence type="ECO:0000259" key="4">
    <source>
        <dbReference type="PROSITE" id="PS01031"/>
    </source>
</evidence>
<dbReference type="Pfam" id="PF00011">
    <property type="entry name" value="HSP20"/>
    <property type="match status" value="1"/>
</dbReference>
<dbReference type="GO" id="GO:0042026">
    <property type="term" value="P:protein refolding"/>
    <property type="evidence" value="ECO:0007669"/>
    <property type="project" value="TreeGrafter"/>
</dbReference>
<dbReference type="InterPro" id="IPR008978">
    <property type="entry name" value="HSP20-like_chaperone"/>
</dbReference>
<dbReference type="GeneID" id="106669344"/>
<dbReference type="SUPFAM" id="SSF49764">
    <property type="entry name" value="HSP20-like chaperones"/>
    <property type="match status" value="1"/>
</dbReference>
<keyword evidence="1" id="KW-0346">Stress response</keyword>
<dbReference type="RefSeq" id="XP_014254246.1">
    <property type="nucleotide sequence ID" value="XM_014398760.2"/>
</dbReference>
<feature type="domain" description="SHSP" evidence="4">
    <location>
        <begin position="67"/>
        <end position="181"/>
    </location>
</feature>
<proteinExistence type="inferred from homology"/>
<dbReference type="InterPro" id="IPR001436">
    <property type="entry name" value="Alpha-crystallin/sHSP_animal"/>
</dbReference>
<organism evidence="5 6">
    <name type="scientific">Cimex lectularius</name>
    <name type="common">Bed bug</name>
    <name type="synonym">Acanthia lectularia</name>
    <dbReference type="NCBI Taxonomy" id="79782"/>
    <lineage>
        <taxon>Eukaryota</taxon>
        <taxon>Metazoa</taxon>
        <taxon>Ecdysozoa</taxon>
        <taxon>Arthropoda</taxon>
        <taxon>Hexapoda</taxon>
        <taxon>Insecta</taxon>
        <taxon>Pterygota</taxon>
        <taxon>Neoptera</taxon>
        <taxon>Paraneoptera</taxon>
        <taxon>Hemiptera</taxon>
        <taxon>Heteroptera</taxon>
        <taxon>Panheteroptera</taxon>
        <taxon>Cimicomorpha</taxon>
        <taxon>Cimicidae</taxon>
        <taxon>Cimex</taxon>
    </lineage>
</organism>